<dbReference type="AlphaFoldDB" id="A0A1G6SA13"/>
<sequence length="90" mass="9623">MSNGFQIDLDTLEQVAGALSKASDNIGTAPAAPQSVDAGNLNDAFTRLIVKLVRDADQISIGLAAASAEIDKTRQDYLTQEKKAQEKFKN</sequence>
<keyword evidence="2" id="KW-1185">Reference proteome</keyword>
<evidence type="ECO:0000313" key="1">
    <source>
        <dbReference type="EMBL" id="SDD13770.1"/>
    </source>
</evidence>
<accession>A0A1G6SA13</accession>
<evidence type="ECO:0000313" key="2">
    <source>
        <dbReference type="Proteomes" id="UP000199501"/>
    </source>
</evidence>
<organism evidence="1 2">
    <name type="scientific">Actinokineospora iranica</name>
    <dbReference type="NCBI Taxonomy" id="1271860"/>
    <lineage>
        <taxon>Bacteria</taxon>
        <taxon>Bacillati</taxon>
        <taxon>Actinomycetota</taxon>
        <taxon>Actinomycetes</taxon>
        <taxon>Pseudonocardiales</taxon>
        <taxon>Pseudonocardiaceae</taxon>
        <taxon>Actinokineospora</taxon>
    </lineage>
</organism>
<reference evidence="2" key="1">
    <citation type="submission" date="2016-10" db="EMBL/GenBank/DDBJ databases">
        <authorList>
            <person name="Varghese N."/>
            <person name="Submissions S."/>
        </authorList>
    </citation>
    <scope>NUCLEOTIDE SEQUENCE [LARGE SCALE GENOMIC DNA]</scope>
    <source>
        <strain evidence="2">IBRC-M 10403</strain>
    </source>
</reference>
<proteinExistence type="predicted"/>
<dbReference type="RefSeq" id="WP_091451607.1">
    <property type="nucleotide sequence ID" value="NZ_FMZZ01000007.1"/>
</dbReference>
<protein>
    <recommendedName>
        <fullName evidence="3">Excreted virulence factor EspC, type VII ESX diderm</fullName>
    </recommendedName>
</protein>
<dbReference type="InterPro" id="IPR036689">
    <property type="entry name" value="ESAT-6-like_sf"/>
</dbReference>
<dbReference type="STRING" id="1271860.SAMN05216174_107313"/>
<gene>
    <name evidence="1" type="ORF">SAMN05216174_107313</name>
</gene>
<dbReference type="Proteomes" id="UP000199501">
    <property type="component" value="Unassembled WGS sequence"/>
</dbReference>
<name>A0A1G6SA13_9PSEU</name>
<dbReference type="EMBL" id="FMZZ01000007">
    <property type="protein sequence ID" value="SDD13770.1"/>
    <property type="molecule type" value="Genomic_DNA"/>
</dbReference>
<evidence type="ECO:0008006" key="3">
    <source>
        <dbReference type="Google" id="ProtNLM"/>
    </source>
</evidence>
<dbReference type="SUPFAM" id="SSF140453">
    <property type="entry name" value="EsxAB dimer-like"/>
    <property type="match status" value="1"/>
</dbReference>